<dbReference type="InterPro" id="IPR039131">
    <property type="entry name" value="NDUFAF1"/>
</dbReference>
<dbReference type="AlphaFoldDB" id="A0A067FV60"/>
<feature type="non-terminal residue" evidence="6">
    <location>
        <position position="1"/>
    </location>
</feature>
<dbReference type="SUPFAM" id="SSF49785">
    <property type="entry name" value="Galactose-binding domain-like"/>
    <property type="match status" value="1"/>
</dbReference>
<accession>A0A067FV60</accession>
<proteinExistence type="inferred from homology"/>
<keyword evidence="4" id="KW-0143">Chaperone</keyword>
<gene>
    <name evidence="6" type="ORF">CISIN_1g0075872mg</name>
</gene>
<dbReference type="EMBL" id="KK784898">
    <property type="protein sequence ID" value="KDO67101.1"/>
    <property type="molecule type" value="Genomic_DNA"/>
</dbReference>
<evidence type="ECO:0000259" key="5">
    <source>
        <dbReference type="Pfam" id="PF08547"/>
    </source>
</evidence>
<dbReference type="Pfam" id="PF08547">
    <property type="entry name" value="CIA30"/>
    <property type="match status" value="1"/>
</dbReference>
<keyword evidence="3" id="KW-0496">Mitochondrion</keyword>
<dbReference type="PANTHER" id="PTHR13194">
    <property type="entry name" value="COMPLEX I INTERMEDIATE-ASSOCIATED PROTEIN 30"/>
    <property type="match status" value="1"/>
</dbReference>
<evidence type="ECO:0000313" key="6">
    <source>
        <dbReference type="EMBL" id="KDO67101.1"/>
    </source>
</evidence>
<comment type="similarity">
    <text evidence="2">Belongs to the CIA30 family.</text>
</comment>
<feature type="domain" description="NADH:ubiquinone oxidoreductase intermediate-associated protein 30" evidence="5">
    <location>
        <begin position="126"/>
        <end position="233"/>
    </location>
</feature>
<dbReference type="Proteomes" id="UP000027120">
    <property type="component" value="Unassembled WGS sequence"/>
</dbReference>
<dbReference type="GO" id="GO:0005739">
    <property type="term" value="C:mitochondrion"/>
    <property type="evidence" value="ECO:0007669"/>
    <property type="project" value="UniProtKB-SubCell"/>
</dbReference>
<dbReference type="InterPro" id="IPR036291">
    <property type="entry name" value="NAD(P)-bd_dom_sf"/>
</dbReference>
<protein>
    <recommendedName>
        <fullName evidence="5">NADH:ubiquinone oxidoreductase intermediate-associated protein 30 domain-containing protein</fullName>
    </recommendedName>
</protein>
<keyword evidence="7" id="KW-1185">Reference proteome</keyword>
<dbReference type="InterPro" id="IPR013857">
    <property type="entry name" value="NADH-UbQ_OxRdtase-assoc_prot30"/>
</dbReference>
<evidence type="ECO:0000256" key="4">
    <source>
        <dbReference type="ARBA" id="ARBA00023186"/>
    </source>
</evidence>
<evidence type="ECO:0000256" key="1">
    <source>
        <dbReference type="ARBA" id="ARBA00004173"/>
    </source>
</evidence>
<comment type="subcellular location">
    <subcellularLocation>
        <location evidence="1">Mitochondrion</location>
    </subcellularLocation>
</comment>
<evidence type="ECO:0000313" key="7">
    <source>
        <dbReference type="Proteomes" id="UP000027120"/>
    </source>
</evidence>
<evidence type="ECO:0000256" key="3">
    <source>
        <dbReference type="ARBA" id="ARBA00023128"/>
    </source>
</evidence>
<dbReference type="PANTHER" id="PTHR13194:SF18">
    <property type="entry name" value="COMPLEX I INTERMEDIATE-ASSOCIATED PROTEIN 30, MITOCHONDRIAL"/>
    <property type="match status" value="1"/>
</dbReference>
<dbReference type="Gene3D" id="3.40.50.720">
    <property type="entry name" value="NAD(P)-binding Rossmann-like Domain"/>
    <property type="match status" value="1"/>
</dbReference>
<reference evidence="6 7" key="1">
    <citation type="submission" date="2014-04" db="EMBL/GenBank/DDBJ databases">
        <authorList>
            <consortium name="International Citrus Genome Consortium"/>
            <person name="Gmitter F."/>
            <person name="Chen C."/>
            <person name="Farmerie W."/>
            <person name="Harkins T."/>
            <person name="Desany B."/>
            <person name="Mohiuddin M."/>
            <person name="Kodira C."/>
            <person name="Borodovsky M."/>
            <person name="Lomsadze A."/>
            <person name="Burns P."/>
            <person name="Jenkins J."/>
            <person name="Prochnik S."/>
            <person name="Shu S."/>
            <person name="Chapman J."/>
            <person name="Pitluck S."/>
            <person name="Schmutz J."/>
            <person name="Rokhsar D."/>
        </authorList>
    </citation>
    <scope>NUCLEOTIDE SEQUENCE</scope>
</reference>
<name>A0A067FV60_CITSI</name>
<dbReference type="InterPro" id="IPR008979">
    <property type="entry name" value="Galactose-bd-like_sf"/>
</dbReference>
<evidence type="ECO:0000256" key="2">
    <source>
        <dbReference type="ARBA" id="ARBA00007884"/>
    </source>
</evidence>
<dbReference type="SUPFAM" id="SSF51735">
    <property type="entry name" value="NAD(P)-binding Rossmann-fold domains"/>
    <property type="match status" value="1"/>
</dbReference>
<organism evidence="6 7">
    <name type="scientific">Citrus sinensis</name>
    <name type="common">Sweet orange</name>
    <name type="synonym">Citrus aurantium var. sinensis</name>
    <dbReference type="NCBI Taxonomy" id="2711"/>
    <lineage>
        <taxon>Eukaryota</taxon>
        <taxon>Viridiplantae</taxon>
        <taxon>Streptophyta</taxon>
        <taxon>Embryophyta</taxon>
        <taxon>Tracheophyta</taxon>
        <taxon>Spermatophyta</taxon>
        <taxon>Magnoliopsida</taxon>
        <taxon>eudicotyledons</taxon>
        <taxon>Gunneridae</taxon>
        <taxon>Pentapetalae</taxon>
        <taxon>rosids</taxon>
        <taxon>malvids</taxon>
        <taxon>Sapindales</taxon>
        <taxon>Rutaceae</taxon>
        <taxon>Aurantioideae</taxon>
        <taxon>Citrus</taxon>
    </lineage>
</organism>
<sequence length="314" mass="35221">ALVRKADQEVVDMLPRSVEIVLGDVGDPCTLKAAVENCNKIIYCATARSTITGDLFRVDYQGVYNVTKAFQDFNNKLAQLRAGKSSKSKLLLAKFKSADSLNGWEVRQGTYFQDVVAFKYDAGMDAKFELSETGDAVFSGYVFTRGGYVELSKKLSLPLGCTLDRYEGLVLSVGGNGRSYVLILEAGPSADRSQSKLYFARFSTKVGFCRVRVPFSSFRPVKPDDPPMDPFLVHTMTIRFEPRRQRPVEGPSGAKQDLRSFKLILEYIKALPVSFLMRNSEQTSFCIFLGMKYPFLRLCCTSVFLDYIFKSVFL</sequence>